<keyword evidence="3" id="KW-1185">Reference proteome</keyword>
<dbReference type="eggNOG" id="COG3391">
    <property type="taxonomic scope" value="Bacteria"/>
</dbReference>
<dbReference type="SUPFAM" id="SSF50969">
    <property type="entry name" value="YVTN repeat-like/Quinoprotein amine dehydrogenase"/>
    <property type="match status" value="1"/>
</dbReference>
<evidence type="ECO:0000256" key="1">
    <source>
        <dbReference type="SAM" id="MobiDB-lite"/>
    </source>
</evidence>
<feature type="region of interest" description="Disordered" evidence="1">
    <location>
        <begin position="521"/>
        <end position="541"/>
    </location>
</feature>
<dbReference type="PANTHER" id="PTHR47197">
    <property type="entry name" value="PROTEIN NIRF"/>
    <property type="match status" value="1"/>
</dbReference>
<dbReference type="InterPro" id="IPR015943">
    <property type="entry name" value="WD40/YVTN_repeat-like_dom_sf"/>
</dbReference>
<accession>Q7NNY2</accession>
<protein>
    <submittedName>
        <fullName evidence="2">Glr0276 protein</fullName>
    </submittedName>
</protein>
<evidence type="ECO:0000313" key="3">
    <source>
        <dbReference type="Proteomes" id="UP000000557"/>
    </source>
</evidence>
<dbReference type="PATRIC" id="fig|251221.4.peg.278"/>
<feature type="compositionally biased region" description="Polar residues" evidence="1">
    <location>
        <begin position="529"/>
        <end position="541"/>
    </location>
</feature>
<dbReference type="InterPro" id="IPR017850">
    <property type="entry name" value="Alkaline_phosphatase_core_sf"/>
</dbReference>
<dbReference type="PANTHER" id="PTHR47197:SF3">
    <property type="entry name" value="DIHYDRO-HEME D1 DEHYDROGENASE"/>
    <property type="match status" value="1"/>
</dbReference>
<reference evidence="2 3" key="2">
    <citation type="journal article" date="2003" name="DNA Res.">
        <title>Complete genome structure of Gloeobacter violaceus PCC 7421, a cyanobacterium that lacks thylakoids (supplement).</title>
        <authorList>
            <person name="Nakamura Y."/>
            <person name="Kaneko T."/>
            <person name="Sato S."/>
            <person name="Mimuro M."/>
            <person name="Miyashita H."/>
            <person name="Tsuchiya T."/>
            <person name="Sasamoto S."/>
            <person name="Watanabe A."/>
            <person name="Kawashima K."/>
            <person name="Kishida Y."/>
            <person name="Kiyokawa C."/>
            <person name="Kohara M."/>
            <person name="Matsumoto M."/>
            <person name="Matsuno A."/>
            <person name="Nakazaki N."/>
            <person name="Shimpo S."/>
            <person name="Takeuchi C."/>
            <person name="Yamada M."/>
            <person name="Tabata S."/>
        </authorList>
    </citation>
    <scope>NUCLEOTIDE SEQUENCE [LARGE SCALE GENOMIC DNA]</scope>
    <source>
        <strain evidence="3">ATCC 29082 / PCC 7421</strain>
    </source>
</reference>
<reference evidence="2 3" key="1">
    <citation type="journal article" date="2003" name="DNA Res.">
        <title>Complete genome structure of Gloeobacter violaceus PCC 7421, a cyanobacterium that lacks thylakoids.</title>
        <authorList>
            <person name="Nakamura Y."/>
            <person name="Kaneko T."/>
            <person name="Sato S."/>
            <person name="Mimuro M."/>
            <person name="Miyashita H."/>
            <person name="Tsuchiya T."/>
            <person name="Sasamoto S."/>
            <person name="Watanabe A."/>
            <person name="Kawashima K."/>
            <person name="Kishida Y."/>
            <person name="Kiyokawa C."/>
            <person name="Kohara M."/>
            <person name="Matsumoto M."/>
            <person name="Matsuno A."/>
            <person name="Nakazaki N."/>
            <person name="Shimpo S."/>
            <person name="Takeuchi C."/>
            <person name="Yamada M."/>
            <person name="Tabata S."/>
        </authorList>
    </citation>
    <scope>NUCLEOTIDE SEQUENCE [LARGE SCALE GENOMIC DNA]</scope>
    <source>
        <strain evidence="3">ATCC 29082 / PCC 7421</strain>
    </source>
</reference>
<dbReference type="Gene3D" id="3.40.720.10">
    <property type="entry name" value="Alkaline Phosphatase, subunit A"/>
    <property type="match status" value="1"/>
</dbReference>
<gene>
    <name evidence="2" type="ordered locus">glr0276</name>
</gene>
<dbReference type="EnsemblBacteria" id="BAC88217">
    <property type="protein sequence ID" value="BAC88217"/>
    <property type="gene ID" value="BAC88217"/>
</dbReference>
<dbReference type="InterPro" id="IPR011044">
    <property type="entry name" value="Quino_amine_DH_bsu"/>
</dbReference>
<dbReference type="STRING" id="251221.gene:10757748"/>
<dbReference type="EMBL" id="BA000045">
    <property type="protein sequence ID" value="BAC88217.1"/>
    <property type="molecule type" value="Genomic_DNA"/>
</dbReference>
<dbReference type="HOGENOM" id="CLU_012789_0_0_3"/>
<dbReference type="OrthoDB" id="145213at2"/>
<organism evidence="2 3">
    <name type="scientific">Gloeobacter violaceus (strain ATCC 29082 / PCC 7421)</name>
    <dbReference type="NCBI Taxonomy" id="251221"/>
    <lineage>
        <taxon>Bacteria</taxon>
        <taxon>Bacillati</taxon>
        <taxon>Cyanobacteriota</taxon>
        <taxon>Cyanophyceae</taxon>
        <taxon>Gloeobacterales</taxon>
        <taxon>Gloeobacteraceae</taxon>
        <taxon>Gloeobacter</taxon>
    </lineage>
</organism>
<dbReference type="Proteomes" id="UP000000557">
    <property type="component" value="Chromosome"/>
</dbReference>
<dbReference type="InterPro" id="IPR051200">
    <property type="entry name" value="Host-pathogen_enzymatic-act"/>
</dbReference>
<evidence type="ECO:0000313" key="2">
    <source>
        <dbReference type="EMBL" id="BAC88217.1"/>
    </source>
</evidence>
<sequence>METVRMDNNPLDKKTTFPRWRWPLSRPLTIGAVVLGVLGSTALVAGSIGSQSVYYRAPAGDLPATRQYTVGGYQGAVLPNGRFITPIGIEVDVTAPKPFGMVLSPDGDTLLTVNSGSTPFSVTLIRYVKSANPQATRIDLDATFVGAAFAPDGSRFYVAGGENGNIWVGDTAAAKIVGSVNLNGSERAYTPPVDPKQQPQPYFKGTFPGQMALSGDGRYLYVVDQGSFQVFVVDTGKIAVGTDDQGLITEPNNFEAVVRSVKVGRYPFGITLSADSKTLFVANVGVFQYTSLAPASPTGDSNKDYPLCYPGAGYPEETVRSRQIQITKVDPRNLPPTLRDPRGIRCGYIPQSQSYTVPGLGSPNAPESSSVYVLDVSTPTEPVLKKVVKPGPLVGEVEEGIETYSGSHPNAVAISPSYIYVSNGNNDSVSVLDPRSYRELSRINLSVLQGLDRRVKGIQPVALALSPDNQYLYVAQAGINAVAMVRLEGTAGRVMGHIPTGWWPSSVKVSADGRTLYVASANGRGAGPNNDTPPDNLGSPKSSTIGTVNIFAVPSGPQLERYTQRVLANNGFVARPLTDVENPIPSRVGVASKQIKHVIFLNKENVTHDLLLGDITQTRKGVPVNGEPRYALGANASPNHHELALAFAFSDNFYLEPNVSSDGHRWLTNTYTTEFEQTHWPASYGGRRNDAGTDPEVFGPYPGRLGFTDANGSPDPHDYNQHGGIYLHLARNGKSFVNFGNGYEFAIVAADFGTEPTGIRQQVNVPMEKVVRDNSDHLFPEYNTKIPDAPLQEDPTRFNRYARFKQVFESRYVDRKTNTCKLPDYVDLFYPNDHGGGANDIFPDGPAWDYTRYVQDNDAALGLTVELISKSPCWKDTVIFVTEDDTQNGFDHVDGSRTIFLAISPWVKREYVSKTHTSLASIFKTTHLILGIPPLNQYDAAATDLRDMFTSTPDFTPYTFVPIQYVAKANPAWKALTKDVDFSRPDADELKLRRAILLSSGLPRK</sequence>
<dbReference type="AlphaFoldDB" id="Q7NNY2"/>
<dbReference type="InParanoid" id="Q7NNY2"/>
<dbReference type="PhylomeDB" id="Q7NNY2"/>
<dbReference type="KEGG" id="gvi:glr0276"/>
<proteinExistence type="predicted"/>
<name>Q7NNY2_GLOVI</name>
<dbReference type="Gene3D" id="2.130.10.10">
    <property type="entry name" value="YVTN repeat-like/Quinoprotein amine dehydrogenase"/>
    <property type="match status" value="3"/>
</dbReference>